<name>A0A9J6EYE1_RHIMP</name>
<evidence type="ECO:0000256" key="1">
    <source>
        <dbReference type="SAM" id="MobiDB-lite"/>
    </source>
</evidence>
<accession>A0A9J6EYE1</accession>
<keyword evidence="3" id="KW-1185">Reference proteome</keyword>
<evidence type="ECO:0000313" key="3">
    <source>
        <dbReference type="Proteomes" id="UP000821866"/>
    </source>
</evidence>
<gene>
    <name evidence="2" type="ORF">HPB51_007428</name>
</gene>
<dbReference type="EMBL" id="JABSTU010000001">
    <property type="protein sequence ID" value="KAH8039526.1"/>
    <property type="molecule type" value="Genomic_DNA"/>
</dbReference>
<sequence length="201" mass="21766">MRVLWARLRGMLTCWRLYQKQPSTSGRHYLPSPLCQLQKGASCWHAHLSSLAERAESGHSAGLGTKATFVLLLCCCNQGQPSREPHLRSRLAAPHSSDAPSTLPLVSPSTTSPPPATPAKPLEEPSDALIGDLLATLQAVMQFLPENHILQNSCLQAVSAGLAGVTKVALRRSHHSFETPPQASFPAVPDFVCYSRMPFLP</sequence>
<feature type="compositionally biased region" description="Low complexity" evidence="1">
    <location>
        <begin position="99"/>
        <end position="110"/>
    </location>
</feature>
<proteinExistence type="predicted"/>
<comment type="caution">
    <text evidence="2">The sequence shown here is derived from an EMBL/GenBank/DDBJ whole genome shotgun (WGS) entry which is preliminary data.</text>
</comment>
<feature type="region of interest" description="Disordered" evidence="1">
    <location>
        <begin position="85"/>
        <end position="124"/>
    </location>
</feature>
<evidence type="ECO:0000313" key="2">
    <source>
        <dbReference type="EMBL" id="KAH8039526.1"/>
    </source>
</evidence>
<reference evidence="2" key="1">
    <citation type="journal article" date="2020" name="Cell">
        <title>Large-Scale Comparative Analyses of Tick Genomes Elucidate Their Genetic Diversity and Vector Capacities.</title>
        <authorList>
            <consortium name="Tick Genome and Microbiome Consortium (TIGMIC)"/>
            <person name="Jia N."/>
            <person name="Wang J."/>
            <person name="Shi W."/>
            <person name="Du L."/>
            <person name="Sun Y."/>
            <person name="Zhan W."/>
            <person name="Jiang J.F."/>
            <person name="Wang Q."/>
            <person name="Zhang B."/>
            <person name="Ji P."/>
            <person name="Bell-Sakyi L."/>
            <person name="Cui X.M."/>
            <person name="Yuan T.T."/>
            <person name="Jiang B.G."/>
            <person name="Yang W.F."/>
            <person name="Lam T.T."/>
            <person name="Chang Q.C."/>
            <person name="Ding S.J."/>
            <person name="Wang X.J."/>
            <person name="Zhu J.G."/>
            <person name="Ruan X.D."/>
            <person name="Zhao L."/>
            <person name="Wei J.T."/>
            <person name="Ye R.Z."/>
            <person name="Que T.C."/>
            <person name="Du C.H."/>
            <person name="Zhou Y.H."/>
            <person name="Cheng J.X."/>
            <person name="Dai P.F."/>
            <person name="Guo W.B."/>
            <person name="Han X.H."/>
            <person name="Huang E.J."/>
            <person name="Li L.F."/>
            <person name="Wei W."/>
            <person name="Gao Y.C."/>
            <person name="Liu J.Z."/>
            <person name="Shao H.Z."/>
            <person name="Wang X."/>
            <person name="Wang C.C."/>
            <person name="Yang T.C."/>
            <person name="Huo Q.B."/>
            <person name="Li W."/>
            <person name="Chen H.Y."/>
            <person name="Chen S.E."/>
            <person name="Zhou L.G."/>
            <person name="Ni X.B."/>
            <person name="Tian J.H."/>
            <person name="Sheng Y."/>
            <person name="Liu T."/>
            <person name="Pan Y.S."/>
            <person name="Xia L.Y."/>
            <person name="Li J."/>
            <person name="Zhao F."/>
            <person name="Cao W.C."/>
        </authorList>
    </citation>
    <scope>NUCLEOTIDE SEQUENCE</scope>
    <source>
        <strain evidence="2">Rmic-2018</strain>
    </source>
</reference>
<protein>
    <submittedName>
        <fullName evidence="2">Uncharacterized protein</fullName>
    </submittedName>
</protein>
<dbReference type="Proteomes" id="UP000821866">
    <property type="component" value="Chromosome 1"/>
</dbReference>
<organism evidence="2 3">
    <name type="scientific">Rhipicephalus microplus</name>
    <name type="common">Cattle tick</name>
    <name type="synonym">Boophilus microplus</name>
    <dbReference type="NCBI Taxonomy" id="6941"/>
    <lineage>
        <taxon>Eukaryota</taxon>
        <taxon>Metazoa</taxon>
        <taxon>Ecdysozoa</taxon>
        <taxon>Arthropoda</taxon>
        <taxon>Chelicerata</taxon>
        <taxon>Arachnida</taxon>
        <taxon>Acari</taxon>
        <taxon>Parasitiformes</taxon>
        <taxon>Ixodida</taxon>
        <taxon>Ixodoidea</taxon>
        <taxon>Ixodidae</taxon>
        <taxon>Rhipicephalinae</taxon>
        <taxon>Rhipicephalus</taxon>
        <taxon>Boophilus</taxon>
    </lineage>
</organism>
<dbReference type="AlphaFoldDB" id="A0A9J6EYE1"/>
<reference evidence="2" key="2">
    <citation type="submission" date="2021-09" db="EMBL/GenBank/DDBJ databases">
        <authorList>
            <person name="Jia N."/>
            <person name="Wang J."/>
            <person name="Shi W."/>
            <person name="Du L."/>
            <person name="Sun Y."/>
            <person name="Zhan W."/>
            <person name="Jiang J."/>
            <person name="Wang Q."/>
            <person name="Zhang B."/>
            <person name="Ji P."/>
            <person name="Sakyi L.B."/>
            <person name="Cui X."/>
            <person name="Yuan T."/>
            <person name="Jiang B."/>
            <person name="Yang W."/>
            <person name="Lam T.T.-Y."/>
            <person name="Chang Q."/>
            <person name="Ding S."/>
            <person name="Wang X."/>
            <person name="Zhu J."/>
            <person name="Ruan X."/>
            <person name="Zhao L."/>
            <person name="Wei J."/>
            <person name="Que T."/>
            <person name="Du C."/>
            <person name="Cheng J."/>
            <person name="Dai P."/>
            <person name="Han X."/>
            <person name="Huang E."/>
            <person name="Gao Y."/>
            <person name="Liu J."/>
            <person name="Shao H."/>
            <person name="Ye R."/>
            <person name="Li L."/>
            <person name="Wei W."/>
            <person name="Wang X."/>
            <person name="Wang C."/>
            <person name="Huo Q."/>
            <person name="Li W."/>
            <person name="Guo W."/>
            <person name="Chen H."/>
            <person name="Chen S."/>
            <person name="Zhou L."/>
            <person name="Zhou L."/>
            <person name="Ni X."/>
            <person name="Tian J."/>
            <person name="Zhou Y."/>
            <person name="Sheng Y."/>
            <person name="Liu T."/>
            <person name="Pan Y."/>
            <person name="Xia L."/>
            <person name="Li J."/>
            <person name="Zhao F."/>
            <person name="Cao W."/>
        </authorList>
    </citation>
    <scope>NUCLEOTIDE SEQUENCE</scope>
    <source>
        <strain evidence="2">Rmic-2018</strain>
        <tissue evidence="2">Larvae</tissue>
    </source>
</reference>